<organism evidence="3 4">
    <name type="scientific">Xylella taiwanensis</name>
    <dbReference type="NCBI Taxonomy" id="1444770"/>
    <lineage>
        <taxon>Bacteria</taxon>
        <taxon>Pseudomonadati</taxon>
        <taxon>Pseudomonadota</taxon>
        <taxon>Gammaproteobacteria</taxon>
        <taxon>Lysobacterales</taxon>
        <taxon>Lysobacteraceae</taxon>
        <taxon>Xylella</taxon>
    </lineage>
</organism>
<evidence type="ECO:0000313" key="4">
    <source>
        <dbReference type="Proteomes" id="UP001430701"/>
    </source>
</evidence>
<dbReference type="Gene3D" id="2.160.20.80">
    <property type="entry name" value="E3 ubiquitin-protein ligase SopA"/>
    <property type="match status" value="1"/>
</dbReference>
<evidence type="ECO:0000256" key="1">
    <source>
        <dbReference type="SAM" id="MobiDB-lite"/>
    </source>
</evidence>
<proteinExistence type="predicted"/>
<keyword evidence="4" id="KW-1185">Reference proteome</keyword>
<evidence type="ECO:0000256" key="2">
    <source>
        <dbReference type="SAM" id="SignalP"/>
    </source>
</evidence>
<feature type="signal peptide" evidence="2">
    <location>
        <begin position="1"/>
        <end position="21"/>
    </location>
</feature>
<accession>A0ABS8TW33</accession>
<sequence>MNPRTLFAFVFGGLLAAPLQAQPHTPAGQTPAVLDVASNADGHSFFDDMQMDHSQMDHAQMDRPQMDHSQMDHSQMDHPQMDHPQMDHPQMDHPQMDHPQMDHSQMDHSQMDHSQMDHSQMDHSQMDHPQMDHSQMDHAQMDHAQMDHAQMDHAQMDHAQMDHAQMDHSQMDHSQMDHAQMDHSQMDHSQMDHAQMDHAQMDHAVHGETTRVLLPTPTPAALAAAFPPLRRRTTHASPLMYLVRIDRLEAWNADPERGHAWEAQAWIGGDIHRLWLRSDGERRGGRLQSAGVETLYGQAVSPWWDVLIGVRRDVQPDSRTWVALGVQGLAPYKFENAALLYLGGGAVRLMLEAKYELLFTQRLILQPRLQATAGLTQDHDLGPGFQTLQLGLRLRYEITRRVAPYVGWEREHRYGDHARRARGRGVPDDANRLVAGIRWWF</sequence>
<feature type="chain" id="PRO_5045367514" evidence="2">
    <location>
        <begin position="22"/>
        <end position="441"/>
    </location>
</feature>
<name>A0ABS8TW33_9GAMM</name>
<dbReference type="Pfam" id="PF05275">
    <property type="entry name" value="CopB"/>
    <property type="match status" value="1"/>
</dbReference>
<dbReference type="InterPro" id="IPR052949">
    <property type="entry name" value="PA_immunity-related"/>
</dbReference>
<keyword evidence="2" id="KW-0732">Signal</keyword>
<dbReference type="SUPFAM" id="SSF141571">
    <property type="entry name" value="Pentapeptide repeat-like"/>
    <property type="match status" value="1"/>
</dbReference>
<dbReference type="Proteomes" id="UP001430701">
    <property type="component" value="Unassembled WGS sequence"/>
</dbReference>
<reference evidence="3" key="1">
    <citation type="submission" date="2021-11" db="EMBL/GenBank/DDBJ databases">
        <title>Genome sequence of Xylella taiwanensis PLS432.</title>
        <authorList>
            <person name="Weng L.-W."/>
            <person name="Su C.-C."/>
            <person name="Tsai C.-W."/>
            <person name="Kuo C.-H."/>
        </authorList>
    </citation>
    <scope>NUCLEOTIDE SEQUENCE</scope>
    <source>
        <strain evidence="3">PLS432</strain>
    </source>
</reference>
<dbReference type="PANTHER" id="PTHR42999:SF2">
    <property type="match status" value="1"/>
</dbReference>
<dbReference type="PANTHER" id="PTHR42999">
    <property type="entry name" value="ANTIBIOTIC RESISTANCE PROTEIN MCBG"/>
    <property type="match status" value="1"/>
</dbReference>
<evidence type="ECO:0000313" key="3">
    <source>
        <dbReference type="EMBL" id="MCD8472900.1"/>
    </source>
</evidence>
<protein>
    <submittedName>
        <fullName evidence="3">Copper resistance protein B</fullName>
    </submittedName>
</protein>
<dbReference type="InterPro" id="IPR007939">
    <property type="entry name" value="Cu-R_B_prcur"/>
</dbReference>
<feature type="region of interest" description="Disordered" evidence="1">
    <location>
        <begin position="58"/>
        <end position="93"/>
    </location>
</feature>
<dbReference type="EMBL" id="JAJPPU010000002">
    <property type="protein sequence ID" value="MCD8472900.1"/>
    <property type="molecule type" value="Genomic_DNA"/>
</dbReference>
<dbReference type="RefSeq" id="WP_230439329.1">
    <property type="nucleotide sequence ID" value="NZ_CP087680.1"/>
</dbReference>
<comment type="caution">
    <text evidence="3">The sequence shown here is derived from an EMBL/GenBank/DDBJ whole genome shotgun (WGS) entry which is preliminary data.</text>
</comment>
<gene>
    <name evidence="3" type="ORF">LPH55_05325</name>
</gene>